<dbReference type="Gramene" id="KMS95378">
    <property type="protein sequence ID" value="KMS95378"/>
    <property type="gene ID" value="BVRB_008850"/>
</dbReference>
<dbReference type="Proteomes" id="UP000035740">
    <property type="component" value="Unassembled WGS sequence"/>
</dbReference>
<evidence type="ECO:0000313" key="1">
    <source>
        <dbReference type="EMBL" id="KMS95378.1"/>
    </source>
</evidence>
<dbReference type="EMBL" id="KQ090478">
    <property type="protein sequence ID" value="KMS95378.1"/>
    <property type="molecule type" value="Genomic_DNA"/>
</dbReference>
<dbReference type="AlphaFoldDB" id="A0A0J8B666"/>
<protein>
    <submittedName>
        <fullName evidence="1">Uncharacterized protein</fullName>
    </submittedName>
</protein>
<evidence type="ECO:0000313" key="2">
    <source>
        <dbReference type="Proteomes" id="UP000035740"/>
    </source>
</evidence>
<gene>
    <name evidence="1" type="ORF">BVRB_008850</name>
</gene>
<proteinExistence type="predicted"/>
<reference evidence="1 2" key="1">
    <citation type="journal article" date="2014" name="Nature">
        <title>The genome of the recently domesticated crop plant sugar beet (Beta vulgaris).</title>
        <authorList>
            <person name="Dohm J.C."/>
            <person name="Minoche A.E."/>
            <person name="Holtgrawe D."/>
            <person name="Capella-Gutierrez S."/>
            <person name="Zakrzewski F."/>
            <person name="Tafer H."/>
            <person name="Rupp O."/>
            <person name="Sorensen T.R."/>
            <person name="Stracke R."/>
            <person name="Reinhardt R."/>
            <person name="Goesmann A."/>
            <person name="Kraft T."/>
            <person name="Schulz B."/>
            <person name="Stadler P.F."/>
            <person name="Schmidt T."/>
            <person name="Gabaldon T."/>
            <person name="Lehrach H."/>
            <person name="Weisshaar B."/>
            <person name="Himmelbauer H."/>
        </authorList>
    </citation>
    <scope>NUCLEOTIDE SEQUENCE [LARGE SCALE GENOMIC DNA]</scope>
    <source>
        <tissue evidence="1">Taproot</tissue>
    </source>
</reference>
<organism evidence="1 2">
    <name type="scientific">Beta vulgaris subsp. vulgaris</name>
    <name type="common">Beet</name>
    <dbReference type="NCBI Taxonomy" id="3555"/>
    <lineage>
        <taxon>Eukaryota</taxon>
        <taxon>Viridiplantae</taxon>
        <taxon>Streptophyta</taxon>
        <taxon>Embryophyta</taxon>
        <taxon>Tracheophyta</taxon>
        <taxon>Spermatophyta</taxon>
        <taxon>Magnoliopsida</taxon>
        <taxon>eudicotyledons</taxon>
        <taxon>Gunneridae</taxon>
        <taxon>Pentapetalae</taxon>
        <taxon>Caryophyllales</taxon>
        <taxon>Chenopodiaceae</taxon>
        <taxon>Betoideae</taxon>
        <taxon>Beta</taxon>
    </lineage>
</organism>
<sequence>MRGARAARVWWSDRRGFEFSSVDGLCERCHAEDGVCGEGSWCE</sequence>
<keyword evidence="2" id="KW-1185">Reference proteome</keyword>
<name>A0A0J8B666_BETVV</name>
<accession>A0A0J8B666</accession>